<sequence length="451" mass="47737">MTVALDPIAARAVARGMSMIGNSLYDQAFAWRSRLDELDLTGHGFAGRRALEESAEELWRNAAFLTLTADRLTDADITPLDATDLWRLASGVEGRHGAFGVVRDLLGASPDGGDLGGVFDGELRRPLHVFGTDPVSRARSLVGRLLADLSDPMQIRQDEFAVVQLADDRYIVVLPGVTDLSSPDLFLSDEHRSVRDLDQYAVPSSRSSSVADNRYASLVWEALRARGVPDGSELMIVGHSFGADTALDLAADPTFNGEQYTVTHVVAAGYHSQPQLPDVVAGTDVLVLQNNRDAAVIVEGLGHSNAAGSVTERANALSDALRFDVVGAVGHVVDAVRHDAGTVVDAGGFLVDHADELADITLGTIQHDWTVAQGAALDLLVLDPGVRRNGDHVVDVFEGGGDGVGHHPSNYIDHVADVDHPDVVAFLASISAQGYDADGALVAVDVSVPES</sequence>
<accession>A0A4R7I6A1</accession>
<dbReference type="Proteomes" id="UP000294558">
    <property type="component" value="Unassembled WGS sequence"/>
</dbReference>
<keyword evidence="2" id="KW-1185">Reference proteome</keyword>
<name>A0A4R7I6A1_9ACTN</name>
<evidence type="ECO:0000313" key="1">
    <source>
        <dbReference type="EMBL" id="TDT18559.1"/>
    </source>
</evidence>
<reference evidence="1 2" key="1">
    <citation type="submission" date="2019-03" db="EMBL/GenBank/DDBJ databases">
        <title>Sequencing the genomes of 1000 actinobacteria strains.</title>
        <authorList>
            <person name="Klenk H.-P."/>
        </authorList>
    </citation>
    <scope>NUCLEOTIDE SEQUENCE [LARGE SCALE GENOMIC DNA]</scope>
    <source>
        <strain evidence="1 2">DSM 18936</strain>
    </source>
</reference>
<organism evidence="1 2">
    <name type="scientific">Ilumatobacter fluminis</name>
    <dbReference type="NCBI Taxonomy" id="467091"/>
    <lineage>
        <taxon>Bacteria</taxon>
        <taxon>Bacillati</taxon>
        <taxon>Actinomycetota</taxon>
        <taxon>Acidimicrobiia</taxon>
        <taxon>Acidimicrobiales</taxon>
        <taxon>Ilumatobacteraceae</taxon>
        <taxon>Ilumatobacter</taxon>
    </lineage>
</organism>
<evidence type="ECO:0008006" key="3">
    <source>
        <dbReference type="Google" id="ProtNLM"/>
    </source>
</evidence>
<comment type="caution">
    <text evidence="1">The sequence shown here is derived from an EMBL/GenBank/DDBJ whole genome shotgun (WGS) entry which is preliminary data.</text>
</comment>
<evidence type="ECO:0000313" key="2">
    <source>
        <dbReference type="Proteomes" id="UP000294558"/>
    </source>
</evidence>
<dbReference type="OrthoDB" id="5095936at2"/>
<protein>
    <recommendedName>
        <fullName evidence="3">Alpha/beta hydrolase family protein</fullName>
    </recommendedName>
</protein>
<gene>
    <name evidence="1" type="ORF">BDK89_4183</name>
</gene>
<proteinExistence type="predicted"/>
<dbReference type="SUPFAM" id="SSF53474">
    <property type="entry name" value="alpha/beta-Hydrolases"/>
    <property type="match status" value="1"/>
</dbReference>
<dbReference type="InterPro" id="IPR029058">
    <property type="entry name" value="AB_hydrolase_fold"/>
</dbReference>
<dbReference type="Gene3D" id="3.40.50.1820">
    <property type="entry name" value="alpha/beta hydrolase"/>
    <property type="match status" value="1"/>
</dbReference>
<dbReference type="RefSeq" id="WP_133870766.1">
    <property type="nucleotide sequence ID" value="NZ_SOAU01000001.1"/>
</dbReference>
<dbReference type="EMBL" id="SOAU01000001">
    <property type="protein sequence ID" value="TDT18559.1"/>
    <property type="molecule type" value="Genomic_DNA"/>
</dbReference>
<dbReference type="AlphaFoldDB" id="A0A4R7I6A1"/>